<dbReference type="Gene3D" id="3.90.79.10">
    <property type="entry name" value="Nucleoside Triphosphate Pyrophosphohydrolase"/>
    <property type="match status" value="1"/>
</dbReference>
<evidence type="ECO:0000256" key="7">
    <source>
        <dbReference type="ARBA" id="ARBA00023211"/>
    </source>
</evidence>
<feature type="binding site" evidence="9">
    <location>
        <position position="236"/>
    </location>
    <ligand>
        <name>a divalent metal cation</name>
        <dbReference type="ChEBI" id="CHEBI:60240"/>
        <label>3</label>
    </ligand>
</feature>
<evidence type="ECO:0000313" key="12">
    <source>
        <dbReference type="Proteomes" id="UP000000639"/>
    </source>
</evidence>
<feature type="short sequence motif" description="Nudix box" evidence="9">
    <location>
        <begin position="176"/>
        <end position="197"/>
    </location>
</feature>
<keyword evidence="12" id="KW-1185">Reference proteome</keyword>
<comment type="catalytic activity">
    <reaction evidence="9">
        <text>NADH + H2O = reduced beta-nicotinamide D-ribonucleotide + AMP + 2 H(+)</text>
        <dbReference type="Rhea" id="RHEA:48868"/>
        <dbReference type="ChEBI" id="CHEBI:15377"/>
        <dbReference type="ChEBI" id="CHEBI:15378"/>
        <dbReference type="ChEBI" id="CHEBI:57945"/>
        <dbReference type="ChEBI" id="CHEBI:90832"/>
        <dbReference type="ChEBI" id="CHEBI:456215"/>
        <dbReference type="EC" id="3.6.1.22"/>
    </reaction>
</comment>
<evidence type="ECO:0000259" key="10">
    <source>
        <dbReference type="PROSITE" id="PS51462"/>
    </source>
</evidence>
<keyword evidence="5 9" id="KW-0460">Magnesium</keyword>
<feature type="binding site" evidence="9">
    <location>
        <position position="195"/>
    </location>
    <ligand>
        <name>a divalent metal cation</name>
        <dbReference type="ChEBI" id="CHEBI:60240"/>
        <label>1</label>
    </ligand>
</feature>
<dbReference type="GO" id="GO:0000287">
    <property type="term" value="F:magnesium ion binding"/>
    <property type="evidence" value="ECO:0007669"/>
    <property type="project" value="UniProtKB-UniRule"/>
</dbReference>
<dbReference type="GO" id="GO:0035529">
    <property type="term" value="F:NADH pyrophosphatase activity"/>
    <property type="evidence" value="ECO:0007669"/>
    <property type="project" value="RHEA"/>
</dbReference>
<dbReference type="EMBL" id="CP000510">
    <property type="protein sequence ID" value="ABM04910.1"/>
    <property type="molecule type" value="Genomic_DNA"/>
</dbReference>
<dbReference type="HOGENOM" id="CLU_037162_0_1_6"/>
<evidence type="ECO:0000256" key="2">
    <source>
        <dbReference type="ARBA" id="ARBA00022723"/>
    </source>
</evidence>
<feature type="binding site" evidence="9">
    <location>
        <position position="191"/>
    </location>
    <ligand>
        <name>a divalent metal cation</name>
        <dbReference type="ChEBI" id="CHEBI:60240"/>
        <label>3</label>
    </ligand>
</feature>
<feature type="binding site" evidence="9">
    <location>
        <position position="138"/>
    </location>
    <ligand>
        <name>substrate</name>
    </ligand>
</feature>
<dbReference type="CDD" id="cd03429">
    <property type="entry name" value="NUDIX_NADH_pyrophosphatase_Nudt13"/>
    <property type="match status" value="1"/>
</dbReference>
<dbReference type="InterPro" id="IPR022925">
    <property type="entry name" value="RNA_Hydrolase_NudC"/>
</dbReference>
<dbReference type="InterPro" id="IPR000086">
    <property type="entry name" value="NUDIX_hydrolase_dom"/>
</dbReference>
<comment type="catalytic activity">
    <reaction evidence="9">
        <text>NAD(+) + H2O = beta-nicotinamide D-ribonucleotide + AMP + 2 H(+)</text>
        <dbReference type="Rhea" id="RHEA:11800"/>
        <dbReference type="ChEBI" id="CHEBI:14649"/>
        <dbReference type="ChEBI" id="CHEBI:15377"/>
        <dbReference type="ChEBI" id="CHEBI:15378"/>
        <dbReference type="ChEBI" id="CHEBI:57540"/>
        <dbReference type="ChEBI" id="CHEBI:456215"/>
        <dbReference type="EC" id="3.6.1.22"/>
    </reaction>
</comment>
<comment type="cofactor">
    <cofactor evidence="9">
        <name>Zn(2+)</name>
        <dbReference type="ChEBI" id="CHEBI:29105"/>
    </cofactor>
    <text evidence="9">Binds 1 zinc ion per subunit.</text>
</comment>
<dbReference type="SUPFAM" id="SSF55811">
    <property type="entry name" value="Nudix"/>
    <property type="match status" value="2"/>
</dbReference>
<dbReference type="InterPro" id="IPR020084">
    <property type="entry name" value="NUDIX_hydrolase_CS"/>
</dbReference>
<feature type="binding site" evidence="9">
    <location>
        <position position="130"/>
    </location>
    <ligand>
        <name>Zn(2+)</name>
        <dbReference type="ChEBI" id="CHEBI:29105"/>
    </ligand>
</feature>
<feature type="binding site" evidence="9">
    <location>
        <position position="82"/>
    </location>
    <ligand>
        <name>substrate</name>
    </ligand>
</feature>
<name>A1SZJ5_PSYIN</name>
<dbReference type="RefSeq" id="WP_011771462.1">
    <property type="nucleotide sequence ID" value="NC_008709.1"/>
</dbReference>
<keyword evidence="6 9" id="KW-0520">NAD</keyword>
<dbReference type="Pfam" id="PF09297">
    <property type="entry name" value="Zn_ribbon_NUD"/>
    <property type="match status" value="1"/>
</dbReference>
<evidence type="ECO:0000256" key="9">
    <source>
        <dbReference type="HAMAP-Rule" id="MF_00297"/>
    </source>
</evidence>
<dbReference type="OrthoDB" id="9791656at2"/>
<evidence type="ECO:0000256" key="8">
    <source>
        <dbReference type="ARBA" id="ARBA00023679"/>
    </source>
</evidence>
<accession>A1SZJ5</accession>
<dbReference type="PROSITE" id="PS51462">
    <property type="entry name" value="NUDIX"/>
    <property type="match status" value="1"/>
</dbReference>
<dbReference type="eggNOG" id="COG2816">
    <property type="taxonomic scope" value="Bacteria"/>
</dbReference>
<dbReference type="PROSITE" id="PS00893">
    <property type="entry name" value="NUDIX_BOX"/>
    <property type="match status" value="1"/>
</dbReference>
<dbReference type="PANTHER" id="PTHR42904:SF6">
    <property type="entry name" value="NAD-CAPPED RNA HYDROLASE NUDT12"/>
    <property type="match status" value="1"/>
</dbReference>
<dbReference type="InterPro" id="IPR049734">
    <property type="entry name" value="NudC-like_C"/>
</dbReference>
<feature type="binding site" evidence="9">
    <location>
        <position position="236"/>
    </location>
    <ligand>
        <name>a divalent metal cation</name>
        <dbReference type="ChEBI" id="CHEBI:60240"/>
        <label>1</label>
    </ligand>
</feature>
<feature type="binding site" evidence="9">
    <location>
        <begin position="209"/>
        <end position="216"/>
    </location>
    <ligand>
        <name>substrate</name>
    </ligand>
</feature>
<dbReference type="EC" id="3.6.1.-" evidence="9"/>
<dbReference type="Gene3D" id="3.90.79.20">
    <property type="match status" value="1"/>
</dbReference>
<dbReference type="InterPro" id="IPR015376">
    <property type="entry name" value="Znr_NADH_PPase"/>
</dbReference>
<feature type="domain" description="Nudix hydrolase" evidence="10">
    <location>
        <begin position="139"/>
        <end position="265"/>
    </location>
</feature>
<feature type="binding site" evidence="9">
    <location>
        <position position="133"/>
    </location>
    <ligand>
        <name>Zn(2+)</name>
        <dbReference type="ChEBI" id="CHEBI:29105"/>
    </ligand>
</feature>
<feature type="binding site" evidence="9">
    <location>
        <position position="115"/>
    </location>
    <ligand>
        <name>Zn(2+)</name>
        <dbReference type="ChEBI" id="CHEBI:29105"/>
    </ligand>
</feature>
<dbReference type="STRING" id="357804.Ping_3223"/>
<evidence type="ECO:0000256" key="3">
    <source>
        <dbReference type="ARBA" id="ARBA00022801"/>
    </source>
</evidence>
<evidence type="ECO:0000256" key="4">
    <source>
        <dbReference type="ARBA" id="ARBA00022833"/>
    </source>
</evidence>
<dbReference type="KEGG" id="pin:Ping_3223"/>
<keyword evidence="3 9" id="KW-0378">Hydrolase</keyword>
<dbReference type="EC" id="3.6.1.22" evidence="9"/>
<evidence type="ECO:0000313" key="11">
    <source>
        <dbReference type="EMBL" id="ABM04910.1"/>
    </source>
</evidence>
<dbReference type="FunFam" id="3.90.79.10:FF:000004">
    <property type="entry name" value="NADH pyrophosphatase"/>
    <property type="match status" value="1"/>
</dbReference>
<evidence type="ECO:0000256" key="5">
    <source>
        <dbReference type="ARBA" id="ARBA00022842"/>
    </source>
</evidence>
<evidence type="ECO:0000256" key="1">
    <source>
        <dbReference type="ARBA" id="ARBA00009595"/>
    </source>
</evidence>
<dbReference type="GO" id="GO:0030145">
    <property type="term" value="F:manganese ion binding"/>
    <property type="evidence" value="ECO:0007669"/>
    <property type="project" value="UniProtKB-UniRule"/>
</dbReference>
<feature type="binding site" evidence="9">
    <location>
        <position position="258"/>
    </location>
    <ligand>
        <name>substrate</name>
    </ligand>
</feature>
<keyword evidence="2 9" id="KW-0479">Metal-binding</keyword>
<feature type="binding site" evidence="9">
    <location>
        <position position="175"/>
    </location>
    <ligand>
        <name>a divalent metal cation</name>
        <dbReference type="ChEBI" id="CHEBI:60240"/>
        <label>1</label>
    </ligand>
</feature>
<evidence type="ECO:0000256" key="6">
    <source>
        <dbReference type="ARBA" id="ARBA00023027"/>
    </source>
</evidence>
<keyword evidence="7 9" id="KW-0464">Manganese</keyword>
<organism evidence="11 12">
    <name type="scientific">Psychromonas ingrahamii (strain DSM 17664 / CCUG 51855 / 37)</name>
    <dbReference type="NCBI Taxonomy" id="357804"/>
    <lineage>
        <taxon>Bacteria</taxon>
        <taxon>Pseudomonadati</taxon>
        <taxon>Pseudomonadota</taxon>
        <taxon>Gammaproteobacteria</taxon>
        <taxon>Alteromonadales</taxon>
        <taxon>Psychromonadaceae</taxon>
        <taxon>Psychromonas</taxon>
    </lineage>
</organism>
<comment type="function">
    <text evidence="9">mRNA decapping enzyme that specifically removes the nicotinamide adenine dinucleotide (NAD) cap from a subset of mRNAs by hydrolyzing the diphosphate linkage to produce nicotinamide mononucleotide (NMN) and 5' monophosphate mRNA. The NAD-cap is present at the 5'-end of some mRNAs and stabilizes RNA against 5'-processing. Has preference for mRNAs with a 5'-end purine. Catalyzes the hydrolysis of a broad range of dinucleotide pyrophosphates.</text>
</comment>
<dbReference type="NCBIfam" id="NF001299">
    <property type="entry name" value="PRK00241.1"/>
    <property type="match status" value="1"/>
</dbReference>
<dbReference type="Proteomes" id="UP000000639">
    <property type="component" value="Chromosome"/>
</dbReference>
<gene>
    <name evidence="9" type="primary">nudC</name>
    <name evidence="11" type="ordered locus">Ping_3223</name>
</gene>
<dbReference type="AlphaFoldDB" id="A1SZJ5"/>
<sequence>MQPEKNNVSKQENAWWFIIARDQIVLQPQGNFIPYGNLDDLPFPEALANNVKKIGDYDSSPCYLIVLQEKLDVGLGEYFPLRSLLGQIHDLLFDLAGRAFQVALFYQTHQYCGKCGNKMHAINWETAMKCYHCQHRCYPRVSPCVIVGIRKGKEILLAVHHRHLKQNNPVFTVLAGFVEAGETLEMCVEREVYEESRIRVKNIEYISSQPWPFPHSLMMGFFAEYESGEIKIDKNELVEAAWYHIDNLPVLPNNGTIARKLINKMVEQCKVAI</sequence>
<dbReference type="GO" id="GO:0008270">
    <property type="term" value="F:zinc ion binding"/>
    <property type="evidence" value="ECO:0007669"/>
    <property type="project" value="UniProtKB-UniRule"/>
</dbReference>
<dbReference type="InterPro" id="IPR015797">
    <property type="entry name" value="NUDIX_hydrolase-like_dom_sf"/>
</dbReference>
<proteinExistence type="inferred from homology"/>
<protein>
    <recommendedName>
        <fullName evidence="9">NAD-capped RNA hydrolase NudC</fullName>
        <shortName evidence="9">DeNADding enzyme NudC</shortName>
        <ecNumber evidence="9">3.6.1.-</ecNumber>
    </recommendedName>
    <alternativeName>
        <fullName evidence="9">NADH pyrophosphatase</fullName>
        <ecNumber evidence="9">3.6.1.22</ecNumber>
    </alternativeName>
</protein>
<feature type="binding site" evidence="9">
    <location>
        <position position="191"/>
    </location>
    <ligand>
        <name>a divalent metal cation</name>
        <dbReference type="ChEBI" id="CHEBI:60240"/>
        <label>2</label>
    </ligand>
</feature>
<dbReference type="GO" id="GO:0006742">
    <property type="term" value="P:NADP+ catabolic process"/>
    <property type="evidence" value="ECO:0007669"/>
    <property type="project" value="TreeGrafter"/>
</dbReference>
<feature type="binding site" evidence="9">
    <location>
        <position position="195"/>
    </location>
    <ligand>
        <name>a divalent metal cation</name>
        <dbReference type="ChEBI" id="CHEBI:60240"/>
        <label>3</label>
    </ligand>
</feature>
<dbReference type="GO" id="GO:0019677">
    <property type="term" value="P:NAD+ catabolic process"/>
    <property type="evidence" value="ECO:0007669"/>
    <property type="project" value="TreeGrafter"/>
</dbReference>
<keyword evidence="4 9" id="KW-0862">Zinc</keyword>
<dbReference type="InterPro" id="IPR050241">
    <property type="entry name" value="NAD-cap_RNA_hydrolase_NudC"/>
</dbReference>
<reference evidence="11 12" key="1">
    <citation type="submission" date="2007-01" db="EMBL/GenBank/DDBJ databases">
        <title>Complete sequence of Psychromonas ingrahamii 37.</title>
        <authorList>
            <consortium name="US DOE Joint Genome Institute"/>
            <person name="Copeland A."/>
            <person name="Lucas S."/>
            <person name="Lapidus A."/>
            <person name="Barry K."/>
            <person name="Detter J.C."/>
            <person name="Glavina del Rio T."/>
            <person name="Hammon N."/>
            <person name="Israni S."/>
            <person name="Dalin E."/>
            <person name="Tice H."/>
            <person name="Pitluck S."/>
            <person name="Thompson L.S."/>
            <person name="Brettin T."/>
            <person name="Bruce D."/>
            <person name="Han C."/>
            <person name="Tapia R."/>
            <person name="Schmutz J."/>
            <person name="Larimer F."/>
            <person name="Land M."/>
            <person name="Hauser L."/>
            <person name="Kyrpides N."/>
            <person name="Ivanova N."/>
            <person name="Staley J."/>
            <person name="Richardson P."/>
        </authorList>
    </citation>
    <scope>NUCLEOTIDE SEQUENCE [LARGE SCALE GENOMIC DNA]</scope>
    <source>
        <strain evidence="11 12">37</strain>
    </source>
</reference>
<dbReference type="GO" id="GO:0005829">
    <property type="term" value="C:cytosol"/>
    <property type="evidence" value="ECO:0007669"/>
    <property type="project" value="TreeGrafter"/>
</dbReference>
<comment type="catalytic activity">
    <reaction evidence="8">
        <text>a 5'-end NAD(+)-phospho-ribonucleoside in mRNA + H2O = a 5'-end phospho-adenosine-phospho-ribonucleoside in mRNA + beta-nicotinamide D-ribonucleotide + 2 H(+)</text>
        <dbReference type="Rhea" id="RHEA:60876"/>
        <dbReference type="Rhea" id="RHEA-COMP:15698"/>
        <dbReference type="Rhea" id="RHEA-COMP:15719"/>
        <dbReference type="ChEBI" id="CHEBI:14649"/>
        <dbReference type="ChEBI" id="CHEBI:15377"/>
        <dbReference type="ChEBI" id="CHEBI:15378"/>
        <dbReference type="ChEBI" id="CHEBI:144029"/>
        <dbReference type="ChEBI" id="CHEBI:144051"/>
    </reaction>
    <physiologicalReaction direction="left-to-right" evidence="8">
        <dbReference type="Rhea" id="RHEA:60877"/>
    </physiologicalReaction>
</comment>
<comment type="similarity">
    <text evidence="1 9">Belongs to the Nudix hydrolase family. NudC subfamily.</text>
</comment>
<dbReference type="GO" id="GO:0000210">
    <property type="term" value="F:NAD+ diphosphatase activity"/>
    <property type="evidence" value="ECO:0007669"/>
    <property type="project" value="UniProtKB-UniRule"/>
</dbReference>
<dbReference type="HAMAP" id="MF_00297">
    <property type="entry name" value="Nudix_NudC"/>
    <property type="match status" value="1"/>
</dbReference>
<dbReference type="GO" id="GO:0110153">
    <property type="term" value="F:RNA NAD-cap (NMN-forming) hydrolase activity"/>
    <property type="evidence" value="ECO:0007669"/>
    <property type="project" value="RHEA"/>
</dbReference>
<dbReference type="PANTHER" id="PTHR42904">
    <property type="entry name" value="NUDIX HYDROLASE, NUDC SUBFAMILY"/>
    <property type="match status" value="1"/>
</dbReference>
<comment type="caution">
    <text evidence="9">Lacks conserved residue(s) required for the propagation of feature annotation.</text>
</comment>
<feature type="binding site" evidence="9">
    <location>
        <position position="112"/>
    </location>
    <ligand>
        <name>Zn(2+)</name>
        <dbReference type="ChEBI" id="CHEBI:29105"/>
    </ligand>
</feature>
<comment type="subunit">
    <text evidence="9">Homodimer.</text>
</comment>
<feature type="binding site" evidence="9">
    <location>
        <position position="125"/>
    </location>
    <ligand>
        <name>substrate</name>
    </ligand>
</feature>
<dbReference type="Pfam" id="PF00293">
    <property type="entry name" value="NUDIX"/>
    <property type="match status" value="1"/>
</dbReference>
<comment type="cofactor">
    <cofactor evidence="9">
        <name>Mg(2+)</name>
        <dbReference type="ChEBI" id="CHEBI:18420"/>
    </cofactor>
    <cofactor evidence="9">
        <name>Mn(2+)</name>
        <dbReference type="ChEBI" id="CHEBI:29035"/>
    </cofactor>
    <text evidence="9">Divalent metal cations. Mg(2+) or Mn(2+).</text>
</comment>